<organism evidence="1 2">
    <name type="scientific">Cetraspora pellucida</name>
    <dbReference type="NCBI Taxonomy" id="1433469"/>
    <lineage>
        <taxon>Eukaryota</taxon>
        <taxon>Fungi</taxon>
        <taxon>Fungi incertae sedis</taxon>
        <taxon>Mucoromycota</taxon>
        <taxon>Glomeromycotina</taxon>
        <taxon>Glomeromycetes</taxon>
        <taxon>Diversisporales</taxon>
        <taxon>Gigasporaceae</taxon>
        <taxon>Cetraspora</taxon>
    </lineage>
</organism>
<dbReference type="Proteomes" id="UP000789366">
    <property type="component" value="Unassembled WGS sequence"/>
</dbReference>
<dbReference type="EMBL" id="CAJVPW010073798">
    <property type="protein sequence ID" value="CAG8795629.1"/>
    <property type="molecule type" value="Genomic_DNA"/>
</dbReference>
<comment type="caution">
    <text evidence="1">The sequence shown here is derived from an EMBL/GenBank/DDBJ whole genome shotgun (WGS) entry which is preliminary data.</text>
</comment>
<accession>A0ACA9RKG1</accession>
<reference evidence="1" key="1">
    <citation type="submission" date="2021-06" db="EMBL/GenBank/DDBJ databases">
        <authorList>
            <person name="Kallberg Y."/>
            <person name="Tangrot J."/>
            <person name="Rosling A."/>
        </authorList>
    </citation>
    <scope>NUCLEOTIDE SEQUENCE</scope>
    <source>
        <strain evidence="1">28 12/20/2015</strain>
    </source>
</reference>
<gene>
    <name evidence="1" type="ORF">SPELUC_LOCUS17603</name>
</gene>
<keyword evidence="2" id="KW-1185">Reference proteome</keyword>
<proteinExistence type="predicted"/>
<sequence length="100" mass="11274">KGQPKHIQISEARRMGNKIVTIIKGLEEYEIDPKDLMEPLKKLCASSVAILPSPNSSPKKPLSELMVQGPQTKQVKEYLVNSKGFPEKYIQINKLKSKDK</sequence>
<feature type="non-terminal residue" evidence="1">
    <location>
        <position position="1"/>
    </location>
</feature>
<feature type="non-terminal residue" evidence="1">
    <location>
        <position position="100"/>
    </location>
</feature>
<name>A0ACA9RKG1_9GLOM</name>
<protein>
    <submittedName>
        <fullName evidence="1">6736_t:CDS:1</fullName>
    </submittedName>
</protein>
<evidence type="ECO:0000313" key="2">
    <source>
        <dbReference type="Proteomes" id="UP000789366"/>
    </source>
</evidence>
<evidence type="ECO:0000313" key="1">
    <source>
        <dbReference type="EMBL" id="CAG8795629.1"/>
    </source>
</evidence>